<evidence type="ECO:0000313" key="1">
    <source>
        <dbReference type="EMBL" id="EXL63841.1"/>
    </source>
</evidence>
<sequence length="65" mass="6967">MRTERQQIHESSLSCCRVSSEVSENWPRLKASAKILAKKSVTAAVGFHGEDLPSGSSSASVYSSP</sequence>
<dbReference type="Proteomes" id="UP000030676">
    <property type="component" value="Unassembled WGS sequence"/>
</dbReference>
<reference evidence="1" key="1">
    <citation type="submission" date="2011-11" db="EMBL/GenBank/DDBJ databases">
        <title>The Genome Sequence of Fusarium oxysporum PHW808.</title>
        <authorList>
            <consortium name="The Broad Institute Genome Sequencing Platform"/>
            <person name="Ma L.-J."/>
            <person name="Gale L.R."/>
            <person name="Schwartz D.C."/>
            <person name="Zhou S."/>
            <person name="Corby-Kistler H."/>
            <person name="Young S.K."/>
            <person name="Zeng Q."/>
            <person name="Gargeya S."/>
            <person name="Fitzgerald M."/>
            <person name="Haas B."/>
            <person name="Abouelleil A."/>
            <person name="Alvarado L."/>
            <person name="Arachchi H.M."/>
            <person name="Berlin A."/>
            <person name="Brown A."/>
            <person name="Chapman S.B."/>
            <person name="Chen Z."/>
            <person name="Dunbar C."/>
            <person name="Freedman E."/>
            <person name="Gearin G."/>
            <person name="Goldberg J."/>
            <person name="Griggs A."/>
            <person name="Gujja S."/>
            <person name="Heiman D."/>
            <person name="Howarth C."/>
            <person name="Larson L."/>
            <person name="Lui A."/>
            <person name="MacDonald P.J.P."/>
            <person name="Montmayeur A."/>
            <person name="Murphy C."/>
            <person name="Neiman D."/>
            <person name="Pearson M."/>
            <person name="Priest M."/>
            <person name="Roberts A."/>
            <person name="Saif S."/>
            <person name="Shea T."/>
            <person name="Shenoy N."/>
            <person name="Sisk P."/>
            <person name="Stolte C."/>
            <person name="Sykes S."/>
            <person name="Wortman J."/>
            <person name="Nusbaum C."/>
            <person name="Birren B."/>
        </authorList>
    </citation>
    <scope>NUCLEOTIDE SEQUENCE [LARGE SCALE GENOMIC DNA]</scope>
    <source>
        <strain evidence="1">54008</strain>
    </source>
</reference>
<dbReference type="HOGENOM" id="CLU_2849807_0_0_1"/>
<organism evidence="1">
    <name type="scientific">Fusarium oxysporum f. sp. conglutinans race 2 54008</name>
    <dbReference type="NCBI Taxonomy" id="1089457"/>
    <lineage>
        <taxon>Eukaryota</taxon>
        <taxon>Fungi</taxon>
        <taxon>Dikarya</taxon>
        <taxon>Ascomycota</taxon>
        <taxon>Pezizomycotina</taxon>
        <taxon>Sordariomycetes</taxon>
        <taxon>Hypocreomycetidae</taxon>
        <taxon>Hypocreales</taxon>
        <taxon>Nectriaceae</taxon>
        <taxon>Fusarium</taxon>
        <taxon>Fusarium oxysporum species complex</taxon>
    </lineage>
</organism>
<reference evidence="1" key="2">
    <citation type="submission" date="2014-03" db="EMBL/GenBank/DDBJ databases">
        <title>The Genome Annotation of Fusarium oxysporum PHW808.</title>
        <authorList>
            <consortium name="The Broad Institute Genomics Platform"/>
            <person name="Ma L.-J."/>
            <person name="Corby-Kistler H."/>
            <person name="Broz K."/>
            <person name="Gale L.R."/>
            <person name="Jonkers W."/>
            <person name="O'Donnell K."/>
            <person name="Ploetz R."/>
            <person name="Steinberg C."/>
            <person name="Schwartz D.C."/>
            <person name="VanEtten H."/>
            <person name="Zhou S."/>
            <person name="Young S.K."/>
            <person name="Zeng Q."/>
            <person name="Gargeya S."/>
            <person name="Fitzgerald M."/>
            <person name="Abouelleil A."/>
            <person name="Alvarado L."/>
            <person name="Chapman S.B."/>
            <person name="Gainer-Dewar J."/>
            <person name="Goldberg J."/>
            <person name="Griggs A."/>
            <person name="Gujja S."/>
            <person name="Hansen M."/>
            <person name="Howarth C."/>
            <person name="Imamovic A."/>
            <person name="Ireland A."/>
            <person name="Larimer J."/>
            <person name="McCowan C."/>
            <person name="Murphy C."/>
            <person name="Pearson M."/>
            <person name="Poon T.W."/>
            <person name="Priest M."/>
            <person name="Roberts A."/>
            <person name="Saif S."/>
            <person name="Shea T."/>
            <person name="Sykes S."/>
            <person name="Wortman J."/>
            <person name="Nusbaum C."/>
            <person name="Birren B."/>
        </authorList>
    </citation>
    <scope>NUCLEOTIDE SEQUENCE</scope>
    <source>
        <strain evidence="1">54008</strain>
    </source>
</reference>
<name>X0GVL1_FUSOX</name>
<accession>X0GVL1</accession>
<dbReference type="EMBL" id="KK034660">
    <property type="protein sequence ID" value="EXL63841.1"/>
    <property type="molecule type" value="Genomic_DNA"/>
</dbReference>
<protein>
    <submittedName>
        <fullName evidence="1">Uncharacterized protein</fullName>
    </submittedName>
</protein>
<gene>
    <name evidence="1" type="ORF">FOPG_19887</name>
</gene>
<dbReference type="AlphaFoldDB" id="X0GVL1"/>
<proteinExistence type="predicted"/>